<protein>
    <recommendedName>
        <fullName evidence="5">Reductase C-terminal domain-containing protein</fullName>
    </recommendedName>
</protein>
<keyword evidence="7" id="KW-1185">Reference proteome</keyword>
<keyword evidence="2" id="KW-0285">Flavoprotein</keyword>
<sequence length="120" mass="13486">MVAAGDVARWYNPLFDEVMRVEQWTNAVEQGRHAGLSLLGAEDSYQAVPYLWSDQFDARMRFVGVTHAAMDMRIEHVSRERLVAAYARDGVQVGGLCVNAANQLARHRDMIRRRGALTAP</sequence>
<dbReference type="GO" id="GO:0016651">
    <property type="term" value="F:oxidoreductase activity, acting on NAD(P)H"/>
    <property type="evidence" value="ECO:0007669"/>
    <property type="project" value="TreeGrafter"/>
</dbReference>
<proteinExistence type="predicted"/>
<dbReference type="EMBL" id="JAGTPG010000002">
    <property type="protein sequence ID" value="MBR8640509.1"/>
    <property type="molecule type" value="Genomic_DNA"/>
</dbReference>
<dbReference type="Proteomes" id="UP000682308">
    <property type="component" value="Unassembled WGS sequence"/>
</dbReference>
<dbReference type="InterPro" id="IPR028202">
    <property type="entry name" value="Reductase_C"/>
</dbReference>
<name>A0A941FBI7_9ACTN</name>
<evidence type="ECO:0000313" key="6">
    <source>
        <dbReference type="EMBL" id="MBR8640509.1"/>
    </source>
</evidence>
<dbReference type="GO" id="GO:0005737">
    <property type="term" value="C:cytoplasm"/>
    <property type="evidence" value="ECO:0007669"/>
    <property type="project" value="TreeGrafter"/>
</dbReference>
<dbReference type="InterPro" id="IPR016156">
    <property type="entry name" value="FAD/NAD-linked_Rdtase_dimer_sf"/>
</dbReference>
<comment type="caution">
    <text evidence="6">The sequence shown here is derived from an EMBL/GenBank/DDBJ whole genome shotgun (WGS) entry which is preliminary data.</text>
</comment>
<comment type="cofactor">
    <cofactor evidence="1">
        <name>FAD</name>
        <dbReference type="ChEBI" id="CHEBI:57692"/>
    </cofactor>
</comment>
<evidence type="ECO:0000256" key="3">
    <source>
        <dbReference type="ARBA" id="ARBA00022827"/>
    </source>
</evidence>
<dbReference type="PANTHER" id="PTHR43557:SF2">
    <property type="entry name" value="RIESKE DOMAIN-CONTAINING PROTEIN-RELATED"/>
    <property type="match status" value="1"/>
</dbReference>
<dbReference type="SUPFAM" id="SSF51905">
    <property type="entry name" value="FAD/NAD(P)-binding domain"/>
    <property type="match status" value="1"/>
</dbReference>
<organism evidence="6 7">
    <name type="scientific">Streptomyces tuirus</name>
    <dbReference type="NCBI Taxonomy" id="68278"/>
    <lineage>
        <taxon>Bacteria</taxon>
        <taxon>Bacillati</taxon>
        <taxon>Actinomycetota</taxon>
        <taxon>Actinomycetes</taxon>
        <taxon>Kitasatosporales</taxon>
        <taxon>Streptomycetaceae</taxon>
        <taxon>Streptomyces</taxon>
    </lineage>
</organism>
<dbReference type="Pfam" id="PF14759">
    <property type="entry name" value="Reductase_C"/>
    <property type="match status" value="1"/>
</dbReference>
<gene>
    <name evidence="6" type="ORF">KEF29_17320</name>
</gene>
<dbReference type="SUPFAM" id="SSF55424">
    <property type="entry name" value="FAD/NAD-linked reductases, dimerisation (C-terminal) domain"/>
    <property type="match status" value="1"/>
</dbReference>
<feature type="domain" description="Reductase C-terminal" evidence="5">
    <location>
        <begin position="50"/>
        <end position="118"/>
    </location>
</feature>
<keyword evidence="3" id="KW-0274">FAD</keyword>
<evidence type="ECO:0000256" key="4">
    <source>
        <dbReference type="ARBA" id="ARBA00023002"/>
    </source>
</evidence>
<dbReference type="Gene3D" id="3.30.390.30">
    <property type="match status" value="1"/>
</dbReference>
<accession>A0A941FBI7</accession>
<evidence type="ECO:0000313" key="7">
    <source>
        <dbReference type="Proteomes" id="UP000682308"/>
    </source>
</evidence>
<evidence type="ECO:0000256" key="1">
    <source>
        <dbReference type="ARBA" id="ARBA00001974"/>
    </source>
</evidence>
<evidence type="ECO:0000259" key="5">
    <source>
        <dbReference type="Pfam" id="PF14759"/>
    </source>
</evidence>
<dbReference type="InterPro" id="IPR050446">
    <property type="entry name" value="FAD-oxidoreductase/Apoptosis"/>
</dbReference>
<dbReference type="InterPro" id="IPR036188">
    <property type="entry name" value="FAD/NAD-bd_sf"/>
</dbReference>
<reference evidence="6 7" key="1">
    <citation type="submission" date="2021-04" db="EMBL/GenBank/DDBJ databases">
        <title>Characterization of the biosynthetic gene cluster of new lipopeptides with antitumor activity in the genome of the marine Streptomyces PHM034.</title>
        <authorList>
            <person name="Ceniceros A."/>
            <person name="Canedo L."/>
            <person name="Mendez C."/>
            <person name="Olano C."/>
            <person name="Schleissner C."/>
            <person name="Cuevas C."/>
            <person name="De La Calle F."/>
            <person name="Salas J.A."/>
        </authorList>
    </citation>
    <scope>NUCLEOTIDE SEQUENCE [LARGE SCALE GENOMIC DNA]</scope>
    <source>
        <strain evidence="6 7">PHM034</strain>
    </source>
</reference>
<dbReference type="PANTHER" id="PTHR43557">
    <property type="entry name" value="APOPTOSIS-INDUCING FACTOR 1"/>
    <property type="match status" value="1"/>
</dbReference>
<keyword evidence="4" id="KW-0560">Oxidoreductase</keyword>
<dbReference type="Gene3D" id="3.50.50.60">
    <property type="entry name" value="FAD/NAD(P)-binding domain"/>
    <property type="match status" value="1"/>
</dbReference>
<evidence type="ECO:0000256" key="2">
    <source>
        <dbReference type="ARBA" id="ARBA00022630"/>
    </source>
</evidence>
<dbReference type="AlphaFoldDB" id="A0A941FBI7"/>